<sequence length="262" mass="31136">MVNVNFFSHLLELKLRIWYLFFGFCVTFIVSYSYASQLISLLSKPLLKFLMNDSSDLIFVNVFEVLNTYINVSLYTTFFLYMPIFIYIVFLFLKPGLFKSEKTFLLYLYKFFLQLLLISFVLSYYVIIPSILSFLLTLDIIVNPDFLILKMQTKLYDYITFICEFITLYCITFCEFFLFMISLIYLEFFNSKALVQKRRFIIIICLLIGCVFSSPDLLSLFMSSVPLVVFFEITLFMFILKNKYKKEGFFMESCLNGKRQVC</sequence>
<dbReference type="InterPro" id="IPR002033">
    <property type="entry name" value="TatC"/>
</dbReference>
<accession>A0A481WAX2</accession>
<geneLocation type="mitochondrion" evidence="7"/>
<evidence type="ECO:0000256" key="6">
    <source>
        <dbReference type="SAM" id="Phobius"/>
    </source>
</evidence>
<evidence type="ECO:0000256" key="4">
    <source>
        <dbReference type="ARBA" id="ARBA00022989"/>
    </source>
</evidence>
<protein>
    <submittedName>
        <fullName evidence="7">Twin-arginine translocase subunit TatC</fullName>
    </submittedName>
</protein>
<evidence type="ECO:0000256" key="3">
    <source>
        <dbReference type="ARBA" id="ARBA00022692"/>
    </source>
</evidence>
<dbReference type="PRINTS" id="PR01840">
    <property type="entry name" value="TATCFAMILY"/>
</dbReference>
<gene>
    <name evidence="7" type="primary">tatC</name>
</gene>
<reference evidence="7" key="1">
    <citation type="journal article" date="2018" name="Mitochondrial DNA Part B Resour">
        <title>The complete mitochondrial genome of a transitional form in secondary endosymbiotic Cryptophyte algae Guillardia theta strain CCMP2712.</title>
        <authorList>
            <person name="Suo F."/>
            <person name="Ma Y."/>
            <person name="Manzilamu Z."/>
            <person name="Huang L."/>
        </authorList>
    </citation>
    <scope>NUCLEOTIDE SEQUENCE</scope>
</reference>
<proteinExistence type="inferred from homology"/>
<dbReference type="PANTHER" id="PTHR30371">
    <property type="entry name" value="SEC-INDEPENDENT PROTEIN TRANSLOCASE PROTEIN TATC"/>
    <property type="match status" value="1"/>
</dbReference>
<name>A0A481WAX2_GUITH</name>
<reference evidence="7" key="2">
    <citation type="submission" date="2018-09" db="EMBL/GenBank/DDBJ databases">
        <authorList>
            <person name="Suo F.Y."/>
            <person name="Ma Y.F."/>
            <person name="Huang L.D."/>
        </authorList>
    </citation>
    <scope>NUCLEOTIDE SEQUENCE</scope>
</reference>
<keyword evidence="3 6" id="KW-0812">Transmembrane</keyword>
<dbReference type="GO" id="GO:0033281">
    <property type="term" value="C:TAT protein transport complex"/>
    <property type="evidence" value="ECO:0007669"/>
    <property type="project" value="TreeGrafter"/>
</dbReference>
<organism evidence="7">
    <name type="scientific">Guillardia theta</name>
    <name type="common">Cryptophyte</name>
    <name type="synonym">Cryptomonas phi</name>
    <dbReference type="NCBI Taxonomy" id="55529"/>
    <lineage>
        <taxon>Eukaryota</taxon>
        <taxon>Cryptophyceae</taxon>
        <taxon>Pyrenomonadales</taxon>
        <taxon>Geminigeraceae</taxon>
        <taxon>Guillardia</taxon>
    </lineage>
</organism>
<comment type="subcellular location">
    <subcellularLocation>
        <location evidence="1">Membrane</location>
        <topology evidence="1">Multi-pass membrane protein</topology>
    </subcellularLocation>
</comment>
<feature type="transmembrane region" description="Helical" evidence="6">
    <location>
        <begin position="105"/>
        <end position="138"/>
    </location>
</feature>
<dbReference type="PANTHER" id="PTHR30371:SF0">
    <property type="entry name" value="SEC-INDEPENDENT PROTEIN TRANSLOCASE PROTEIN TATC, CHLOROPLASTIC-RELATED"/>
    <property type="match status" value="1"/>
</dbReference>
<feature type="transmembrane region" description="Helical" evidence="6">
    <location>
        <begin position="198"/>
        <end position="214"/>
    </location>
</feature>
<dbReference type="Pfam" id="PF00902">
    <property type="entry name" value="TatC"/>
    <property type="match status" value="1"/>
</dbReference>
<dbReference type="EMBL" id="MH844545">
    <property type="protein sequence ID" value="QBJ06292.1"/>
    <property type="molecule type" value="Genomic_DNA"/>
</dbReference>
<dbReference type="GO" id="GO:0065002">
    <property type="term" value="P:intracellular protein transmembrane transport"/>
    <property type="evidence" value="ECO:0007669"/>
    <property type="project" value="TreeGrafter"/>
</dbReference>
<keyword evidence="4 6" id="KW-1133">Transmembrane helix</keyword>
<keyword evidence="7" id="KW-0496">Mitochondrion</keyword>
<feature type="transmembrane region" description="Helical" evidence="6">
    <location>
        <begin position="17"/>
        <end position="35"/>
    </location>
</feature>
<evidence type="ECO:0000256" key="5">
    <source>
        <dbReference type="ARBA" id="ARBA00023136"/>
    </source>
</evidence>
<feature type="transmembrane region" description="Helical" evidence="6">
    <location>
        <begin position="158"/>
        <end position="186"/>
    </location>
</feature>
<dbReference type="RefSeq" id="YP_009577917.1">
    <property type="nucleotide sequence ID" value="NC_041490.1"/>
</dbReference>
<feature type="transmembrane region" description="Helical" evidence="6">
    <location>
        <begin position="220"/>
        <end position="240"/>
    </location>
</feature>
<dbReference type="GeneID" id="39703340"/>
<evidence type="ECO:0000256" key="2">
    <source>
        <dbReference type="ARBA" id="ARBA00008882"/>
    </source>
</evidence>
<evidence type="ECO:0000256" key="1">
    <source>
        <dbReference type="ARBA" id="ARBA00004141"/>
    </source>
</evidence>
<comment type="similarity">
    <text evidence="2">Belongs to the TatC family.</text>
</comment>
<dbReference type="AlphaFoldDB" id="A0A481WAX2"/>
<feature type="transmembrane region" description="Helical" evidence="6">
    <location>
        <begin position="72"/>
        <end position="93"/>
    </location>
</feature>
<dbReference type="GO" id="GO:0009977">
    <property type="term" value="F:proton motive force dependent protein transmembrane transporter activity"/>
    <property type="evidence" value="ECO:0007669"/>
    <property type="project" value="TreeGrafter"/>
</dbReference>
<dbReference type="GO" id="GO:0043953">
    <property type="term" value="P:protein transport by the Tat complex"/>
    <property type="evidence" value="ECO:0007669"/>
    <property type="project" value="TreeGrafter"/>
</dbReference>
<keyword evidence="5 6" id="KW-0472">Membrane</keyword>
<evidence type="ECO:0000313" key="7">
    <source>
        <dbReference type="EMBL" id="QBJ06292.1"/>
    </source>
</evidence>